<dbReference type="Pfam" id="PF08281">
    <property type="entry name" value="Sigma70_r4_2"/>
    <property type="match status" value="1"/>
</dbReference>
<name>A0ABV5R895_9ACTN</name>
<dbReference type="Gene3D" id="1.10.1740.10">
    <property type="match status" value="1"/>
</dbReference>
<dbReference type="Proteomes" id="UP001589710">
    <property type="component" value="Unassembled WGS sequence"/>
</dbReference>
<keyword evidence="9" id="KW-1185">Reference proteome</keyword>
<dbReference type="InterPro" id="IPR007627">
    <property type="entry name" value="RNA_pol_sigma70_r2"/>
</dbReference>
<keyword evidence="2" id="KW-0805">Transcription regulation</keyword>
<gene>
    <name evidence="8" type="ORF">ACFFTL_12655</name>
</gene>
<proteinExistence type="inferred from homology"/>
<dbReference type="Pfam" id="PF04542">
    <property type="entry name" value="Sigma70_r2"/>
    <property type="match status" value="1"/>
</dbReference>
<dbReference type="InterPro" id="IPR013325">
    <property type="entry name" value="RNA_pol_sigma_r2"/>
</dbReference>
<evidence type="ECO:0000313" key="9">
    <source>
        <dbReference type="Proteomes" id="UP001589710"/>
    </source>
</evidence>
<dbReference type="InterPro" id="IPR013249">
    <property type="entry name" value="RNA_pol_sigma70_r4_t2"/>
</dbReference>
<evidence type="ECO:0000256" key="2">
    <source>
        <dbReference type="ARBA" id="ARBA00023015"/>
    </source>
</evidence>
<dbReference type="CDD" id="cd06171">
    <property type="entry name" value="Sigma70_r4"/>
    <property type="match status" value="1"/>
</dbReference>
<organism evidence="8 9">
    <name type="scientific">Streptomyces yanii</name>
    <dbReference type="NCBI Taxonomy" id="78510"/>
    <lineage>
        <taxon>Bacteria</taxon>
        <taxon>Bacillati</taxon>
        <taxon>Actinomycetota</taxon>
        <taxon>Actinomycetes</taxon>
        <taxon>Kitasatosporales</taxon>
        <taxon>Streptomycetaceae</taxon>
        <taxon>Streptomyces</taxon>
    </lineage>
</organism>
<dbReference type="InterPro" id="IPR013324">
    <property type="entry name" value="RNA_pol_sigma_r3/r4-like"/>
</dbReference>
<dbReference type="Gene3D" id="1.10.10.10">
    <property type="entry name" value="Winged helix-like DNA-binding domain superfamily/Winged helix DNA-binding domain"/>
    <property type="match status" value="1"/>
</dbReference>
<dbReference type="NCBIfam" id="TIGR02937">
    <property type="entry name" value="sigma70-ECF"/>
    <property type="match status" value="1"/>
</dbReference>
<sequence length="320" mass="34314">MSGVPVTTGPGEDAALTRAAQAGDVSALALLLERHRPGMRAVALSLLGPGPDVDDVMQEAALVALRRIVDVRDPRAVGPWLRMVVRNNCRTLLRASRRVEPVEEVPLPPDGVTPEQVLQSHALRDWIWEAIETLSPALRLPVVLRYFSTGITSYQQIAEACAVPVGTVRSRLSQARAALAQAVTATAATAHEDVTRRTEASWHEARETLAAAERGEFGKVVKDRYSPDVSLLTGGERLGGAGVLLAGMDCDLSAGVRQRPVHIVAGRSLVVWEMELISPADDPEHCPPGVAWIMTLDGGRIDRVSLFHAARPMEPASPAA</sequence>
<accession>A0ABV5R895</accession>
<evidence type="ECO:0000256" key="4">
    <source>
        <dbReference type="ARBA" id="ARBA00023125"/>
    </source>
</evidence>
<evidence type="ECO:0000256" key="1">
    <source>
        <dbReference type="ARBA" id="ARBA00010641"/>
    </source>
</evidence>
<evidence type="ECO:0000313" key="8">
    <source>
        <dbReference type="EMBL" id="MFB9573144.1"/>
    </source>
</evidence>
<reference evidence="8 9" key="1">
    <citation type="submission" date="2024-09" db="EMBL/GenBank/DDBJ databases">
        <authorList>
            <person name="Sun Q."/>
            <person name="Mori K."/>
        </authorList>
    </citation>
    <scope>NUCLEOTIDE SEQUENCE [LARGE SCALE GENOMIC DNA]</scope>
    <source>
        <strain evidence="8 9">JCM 3331</strain>
    </source>
</reference>
<dbReference type="RefSeq" id="WP_345519985.1">
    <property type="nucleotide sequence ID" value="NZ_BAAAXD010000055.1"/>
</dbReference>
<evidence type="ECO:0000256" key="3">
    <source>
        <dbReference type="ARBA" id="ARBA00023082"/>
    </source>
</evidence>
<feature type="domain" description="RNA polymerase sigma factor 70 region 4 type 2" evidence="7">
    <location>
        <begin position="125"/>
        <end position="179"/>
    </location>
</feature>
<comment type="similarity">
    <text evidence="1">Belongs to the sigma-70 factor family. ECF subfamily.</text>
</comment>
<keyword evidence="3" id="KW-0731">Sigma factor</keyword>
<dbReference type="InterPro" id="IPR014284">
    <property type="entry name" value="RNA_pol_sigma-70_dom"/>
</dbReference>
<evidence type="ECO:0000256" key="5">
    <source>
        <dbReference type="ARBA" id="ARBA00023163"/>
    </source>
</evidence>
<evidence type="ECO:0000259" key="6">
    <source>
        <dbReference type="Pfam" id="PF04542"/>
    </source>
</evidence>
<dbReference type="PANTHER" id="PTHR43133:SF8">
    <property type="entry name" value="RNA POLYMERASE SIGMA FACTOR HI_1459-RELATED"/>
    <property type="match status" value="1"/>
</dbReference>
<comment type="caution">
    <text evidence="8">The sequence shown here is derived from an EMBL/GenBank/DDBJ whole genome shotgun (WGS) entry which is preliminary data.</text>
</comment>
<evidence type="ECO:0000259" key="7">
    <source>
        <dbReference type="Pfam" id="PF08281"/>
    </source>
</evidence>
<dbReference type="SUPFAM" id="SSF88659">
    <property type="entry name" value="Sigma3 and sigma4 domains of RNA polymerase sigma factors"/>
    <property type="match status" value="1"/>
</dbReference>
<dbReference type="InterPro" id="IPR036388">
    <property type="entry name" value="WH-like_DNA-bd_sf"/>
</dbReference>
<dbReference type="InterPro" id="IPR039425">
    <property type="entry name" value="RNA_pol_sigma-70-like"/>
</dbReference>
<dbReference type="PANTHER" id="PTHR43133">
    <property type="entry name" value="RNA POLYMERASE ECF-TYPE SIGMA FACTO"/>
    <property type="match status" value="1"/>
</dbReference>
<keyword evidence="5" id="KW-0804">Transcription</keyword>
<keyword evidence="4" id="KW-0238">DNA-binding</keyword>
<dbReference type="EMBL" id="JBHMCG010000056">
    <property type="protein sequence ID" value="MFB9573144.1"/>
    <property type="molecule type" value="Genomic_DNA"/>
</dbReference>
<feature type="domain" description="RNA polymerase sigma-70 region 2" evidence="6">
    <location>
        <begin position="31"/>
        <end position="98"/>
    </location>
</feature>
<protein>
    <submittedName>
        <fullName evidence="8">RNA polymerase sigma factor</fullName>
    </submittedName>
</protein>
<dbReference type="SUPFAM" id="SSF88946">
    <property type="entry name" value="Sigma2 domain of RNA polymerase sigma factors"/>
    <property type="match status" value="1"/>
</dbReference>